<dbReference type="OrthoDB" id="410198at2759"/>
<dbReference type="SUPFAM" id="SSF55729">
    <property type="entry name" value="Acyl-CoA N-acyltransferases (Nat)"/>
    <property type="match status" value="1"/>
</dbReference>
<dbReference type="Pfam" id="PF13508">
    <property type="entry name" value="Acetyltransf_7"/>
    <property type="match status" value="1"/>
</dbReference>
<accession>A0A642UHS8</accession>
<dbReference type="CDD" id="cd04301">
    <property type="entry name" value="NAT_SF"/>
    <property type="match status" value="1"/>
</dbReference>
<feature type="region of interest" description="Disordered" evidence="1">
    <location>
        <begin position="1"/>
        <end position="26"/>
    </location>
</feature>
<reference evidence="3 4" key="1">
    <citation type="submission" date="2019-07" db="EMBL/GenBank/DDBJ databases">
        <title>Genome assembly of two rare yeast pathogens: Diutina rugosa and Trichomonascus ciferrii.</title>
        <authorList>
            <person name="Mixao V."/>
            <person name="Saus E."/>
            <person name="Hansen A."/>
            <person name="Lass-Flor C."/>
            <person name="Gabaldon T."/>
        </authorList>
    </citation>
    <scope>NUCLEOTIDE SEQUENCE [LARGE SCALE GENOMIC DNA]</scope>
    <source>
        <strain evidence="3 4">CBS 613</strain>
    </source>
</reference>
<evidence type="ECO:0000313" key="3">
    <source>
        <dbReference type="EMBL" id="KAA8899296.1"/>
    </source>
</evidence>
<dbReference type="InterPro" id="IPR016181">
    <property type="entry name" value="Acyl_CoA_acyltransferase"/>
</dbReference>
<comment type="caution">
    <text evidence="3">The sequence shown here is derived from an EMBL/GenBank/DDBJ whole genome shotgun (WGS) entry which is preliminary data.</text>
</comment>
<dbReference type="RefSeq" id="XP_034010810.1">
    <property type="nucleotide sequence ID" value="XM_034157178.1"/>
</dbReference>
<evidence type="ECO:0000313" key="4">
    <source>
        <dbReference type="Proteomes" id="UP000449547"/>
    </source>
</evidence>
<feature type="domain" description="N-acetyltransferase" evidence="2">
    <location>
        <begin position="133"/>
        <end position="272"/>
    </location>
</feature>
<evidence type="ECO:0000259" key="2">
    <source>
        <dbReference type="PROSITE" id="PS51186"/>
    </source>
</evidence>
<dbReference type="GeneID" id="54782969"/>
<dbReference type="PANTHER" id="PTHR42791:SF1">
    <property type="entry name" value="N-ACETYLTRANSFERASE DOMAIN-CONTAINING PROTEIN"/>
    <property type="match status" value="1"/>
</dbReference>
<evidence type="ECO:0000256" key="1">
    <source>
        <dbReference type="SAM" id="MobiDB-lite"/>
    </source>
</evidence>
<dbReference type="AlphaFoldDB" id="A0A642UHS8"/>
<dbReference type="GO" id="GO:0016747">
    <property type="term" value="F:acyltransferase activity, transferring groups other than amino-acyl groups"/>
    <property type="evidence" value="ECO:0007669"/>
    <property type="project" value="InterPro"/>
</dbReference>
<protein>
    <recommendedName>
        <fullName evidence="2">N-acetyltransferase domain-containing protein</fullName>
    </recommendedName>
</protein>
<dbReference type="Proteomes" id="UP000449547">
    <property type="component" value="Unassembled WGS sequence"/>
</dbReference>
<dbReference type="PROSITE" id="PS51186">
    <property type="entry name" value="GNAT"/>
    <property type="match status" value="1"/>
</dbReference>
<dbReference type="InterPro" id="IPR000182">
    <property type="entry name" value="GNAT_dom"/>
</dbReference>
<name>A0A642UHS8_DIURU</name>
<gene>
    <name evidence="3" type="ORF">DIURU_004318</name>
</gene>
<organism evidence="3 4">
    <name type="scientific">Diutina rugosa</name>
    <name type="common">Yeast</name>
    <name type="synonym">Candida rugosa</name>
    <dbReference type="NCBI Taxonomy" id="5481"/>
    <lineage>
        <taxon>Eukaryota</taxon>
        <taxon>Fungi</taxon>
        <taxon>Dikarya</taxon>
        <taxon>Ascomycota</taxon>
        <taxon>Saccharomycotina</taxon>
        <taxon>Pichiomycetes</taxon>
        <taxon>Debaryomycetaceae</taxon>
        <taxon>Diutina</taxon>
    </lineage>
</organism>
<keyword evidence="4" id="KW-1185">Reference proteome</keyword>
<dbReference type="InterPro" id="IPR052523">
    <property type="entry name" value="Trichothecene_AcTrans"/>
</dbReference>
<dbReference type="EMBL" id="SWFT01000124">
    <property type="protein sequence ID" value="KAA8899296.1"/>
    <property type="molecule type" value="Genomic_DNA"/>
</dbReference>
<dbReference type="VEuPathDB" id="FungiDB:DIURU_004318"/>
<sequence>MANENGDAPDTSASPPSSKPRGRLPQRRYAVTPAAASEYKRVASTFVAAFWDDPFVNYVLRTERLSPTAKRALYSAYYTHAVWECFALGGTVWVVRDVDHEAELANSAATHVRRGATTVFVAAATWYNVYGDRRYHDLDLGVVASLLSRHYVRVEVLTWWYQCRRRLSGAMKRLAAVRDSYVTRHQLVSDDTVLWYLDDLGAVPEVHGQGVGTQLLSHCLEQLRQPHAVFYLESSNVANRGFYRKHGFEIVDSEDVSRGKSKSPIVVDAMVRAN</sequence>
<dbReference type="PANTHER" id="PTHR42791">
    <property type="entry name" value="GNAT FAMILY ACETYLTRANSFERASE"/>
    <property type="match status" value="1"/>
</dbReference>
<proteinExistence type="predicted"/>
<dbReference type="Gene3D" id="3.40.630.30">
    <property type="match status" value="1"/>
</dbReference>